<sequence>MRKEKYEDRQKIYSEIMQNPSMKKFYQLINRNRGQSKTSTTSIIKGPNCDISDPKNQAKRFSQYMEDLFVPKDNNYDNTFLELNTVRTNAIDLIYDNMNIDLEPLSETEIIEAIGKLNTGKATDEFGISAEHLKTARSILSPIFTSIFNQIIATKQIPLFFNTGITNPVLRKLKDPTLVESYRGITVTPTITKLFEYVLLPRLTKNFIQADMQFGFTEGLSMLIAAFLVTECKSESKHVTLKPLYMIAVDSQTAFDVVSHIILLDKLYECGIHPKLWSIVKDLYTDMSSKIKWKGEISDKFPIQQGVRQGGVLSTHLYKVYINNVLNELMKSRVGMKIGNIYTSTPTCADDIALLSDDIEELQIMLNTVLRNAKQDRVTIHPTKTNAVIINKGKTVRKNLQWNLGTTCITPTNQTKHLDIDRLSKFHINCLRKFQSLSQRTAVCAVYLLIGALPIEAELHKRQLSVLYSLLNNENDSIQQLNQRQISININNPGSFYNIVSKTLELYNLPNLEFLLKNQMNKLQWKHQYKIAINNYWSKTYKDQSANKSTLKHLCVDQVEIGKPHQIWQSIGSSVTEVKRSINHCRIATRTYLLQTNIAKFSNNKETATCPLCGLEEEDMTHMLTSCILLHGVRKTHLLRLKNIIIGYIGLRQWNEFFFDKQSITQLIVDPSYYSKTMKSSSNLAHITKATSEMCYEIHHKRLKLKLELNIT</sequence>
<gene>
    <name evidence="2" type="ORF">MCOR_22828</name>
</gene>
<proteinExistence type="predicted"/>
<dbReference type="PANTHER" id="PTHR19446">
    <property type="entry name" value="REVERSE TRANSCRIPTASES"/>
    <property type="match status" value="1"/>
</dbReference>
<evidence type="ECO:0000313" key="2">
    <source>
        <dbReference type="EMBL" id="CAC5387510.1"/>
    </source>
</evidence>
<reference evidence="2 3" key="1">
    <citation type="submission" date="2020-06" db="EMBL/GenBank/DDBJ databases">
        <authorList>
            <person name="Li R."/>
            <person name="Bekaert M."/>
        </authorList>
    </citation>
    <scope>NUCLEOTIDE SEQUENCE [LARGE SCALE GENOMIC DNA]</scope>
    <source>
        <strain evidence="3">wild</strain>
    </source>
</reference>
<dbReference type="Proteomes" id="UP000507470">
    <property type="component" value="Unassembled WGS sequence"/>
</dbReference>
<dbReference type="Pfam" id="PF00078">
    <property type="entry name" value="RVT_1"/>
    <property type="match status" value="1"/>
</dbReference>
<keyword evidence="3" id="KW-1185">Reference proteome</keyword>
<evidence type="ECO:0000259" key="1">
    <source>
        <dbReference type="PROSITE" id="PS50878"/>
    </source>
</evidence>
<dbReference type="EMBL" id="CACVKT020004009">
    <property type="protein sequence ID" value="CAC5387510.1"/>
    <property type="molecule type" value="Genomic_DNA"/>
</dbReference>
<dbReference type="CDD" id="cd01650">
    <property type="entry name" value="RT_nLTR_like"/>
    <property type="match status" value="1"/>
</dbReference>
<accession>A0A6J8BXD1</accession>
<feature type="domain" description="Reverse transcriptase" evidence="1">
    <location>
        <begin position="154"/>
        <end position="407"/>
    </location>
</feature>
<evidence type="ECO:0000313" key="3">
    <source>
        <dbReference type="Proteomes" id="UP000507470"/>
    </source>
</evidence>
<dbReference type="OrthoDB" id="425014at2759"/>
<name>A0A6J8BXD1_MYTCO</name>
<dbReference type="InterPro" id="IPR000477">
    <property type="entry name" value="RT_dom"/>
</dbReference>
<dbReference type="PROSITE" id="PS50878">
    <property type="entry name" value="RT_POL"/>
    <property type="match status" value="1"/>
</dbReference>
<protein>
    <recommendedName>
        <fullName evidence="1">Reverse transcriptase domain-containing protein</fullName>
    </recommendedName>
</protein>
<organism evidence="2 3">
    <name type="scientific">Mytilus coruscus</name>
    <name type="common">Sea mussel</name>
    <dbReference type="NCBI Taxonomy" id="42192"/>
    <lineage>
        <taxon>Eukaryota</taxon>
        <taxon>Metazoa</taxon>
        <taxon>Spiralia</taxon>
        <taxon>Lophotrochozoa</taxon>
        <taxon>Mollusca</taxon>
        <taxon>Bivalvia</taxon>
        <taxon>Autobranchia</taxon>
        <taxon>Pteriomorphia</taxon>
        <taxon>Mytilida</taxon>
        <taxon>Mytiloidea</taxon>
        <taxon>Mytilidae</taxon>
        <taxon>Mytilinae</taxon>
        <taxon>Mytilus</taxon>
    </lineage>
</organism>
<dbReference type="AlphaFoldDB" id="A0A6J8BXD1"/>